<evidence type="ECO:0000259" key="5">
    <source>
        <dbReference type="Pfam" id="PF01965"/>
    </source>
</evidence>
<sequence length="226" mass="23776">MSKILIISTAHDALGNTGNKTGVWLEELAEPYYTLTDAGHEVAIASIGGAPIPIDPNSEPEQDDSSEAARRFKGDNAAMALLQAPANLSDQKAAEYDAVFIPGGHGAVWDLASSEEVAVTLAKAWEAEKIIASVCHGPAALVGVEVQGRPLVQGMKVSAFTDAEEKAMGLEEVVPFLLETRLRELGAEFQPGDNFQPKAVADGRLITGQNPSSSKEVASLLADRLG</sequence>
<dbReference type="Proteomes" id="UP001595629">
    <property type="component" value="Unassembled WGS sequence"/>
</dbReference>
<dbReference type="InterPro" id="IPR002818">
    <property type="entry name" value="DJ-1/PfpI"/>
</dbReference>
<comment type="caution">
    <text evidence="6">The sequence shown here is derived from an EMBL/GenBank/DDBJ whole genome shotgun (WGS) entry which is preliminary data.</text>
</comment>
<feature type="region of interest" description="Disordered" evidence="4">
    <location>
        <begin position="205"/>
        <end position="226"/>
    </location>
</feature>
<keyword evidence="1" id="KW-0346">Stress response</keyword>
<keyword evidence="2" id="KW-0456">Lyase</keyword>
<keyword evidence="6" id="KW-0315">Glutamine amidotransferase</keyword>
<evidence type="ECO:0000256" key="2">
    <source>
        <dbReference type="ARBA" id="ARBA00023239"/>
    </source>
</evidence>
<dbReference type="PANTHER" id="PTHR48094">
    <property type="entry name" value="PROTEIN/NUCLEIC ACID DEGLYCASE DJ-1-RELATED"/>
    <property type="match status" value="1"/>
</dbReference>
<organism evidence="6 7">
    <name type="scientific">Lutimaribacter marinistellae</name>
    <dbReference type="NCBI Taxonomy" id="1820329"/>
    <lineage>
        <taxon>Bacteria</taxon>
        <taxon>Pseudomonadati</taxon>
        <taxon>Pseudomonadota</taxon>
        <taxon>Alphaproteobacteria</taxon>
        <taxon>Rhodobacterales</taxon>
        <taxon>Roseobacteraceae</taxon>
        <taxon>Lutimaribacter</taxon>
    </lineage>
</organism>
<comment type="similarity">
    <text evidence="3">Belongs to the peptidase C56 family. HSP31-like subfamily.</text>
</comment>
<evidence type="ECO:0000256" key="1">
    <source>
        <dbReference type="ARBA" id="ARBA00023016"/>
    </source>
</evidence>
<dbReference type="RefSeq" id="WP_386733323.1">
    <property type="nucleotide sequence ID" value="NZ_JBHRXI010000001.1"/>
</dbReference>
<keyword evidence="7" id="KW-1185">Reference proteome</keyword>
<dbReference type="SUPFAM" id="SSF52317">
    <property type="entry name" value="Class I glutamine amidotransferase-like"/>
    <property type="match status" value="1"/>
</dbReference>
<proteinExistence type="inferred from homology"/>
<name>A0ABV7TAG6_9RHOB</name>
<evidence type="ECO:0000313" key="7">
    <source>
        <dbReference type="Proteomes" id="UP001595629"/>
    </source>
</evidence>
<dbReference type="Pfam" id="PF01965">
    <property type="entry name" value="DJ-1_PfpI"/>
    <property type="match status" value="1"/>
</dbReference>
<feature type="domain" description="DJ-1/PfpI" evidence="5">
    <location>
        <begin position="26"/>
        <end position="219"/>
    </location>
</feature>
<evidence type="ECO:0000256" key="3">
    <source>
        <dbReference type="ARBA" id="ARBA00038493"/>
    </source>
</evidence>
<dbReference type="InterPro" id="IPR050325">
    <property type="entry name" value="Prot/Nucl_acid_deglycase"/>
</dbReference>
<gene>
    <name evidence="6" type="ORF">ACFORG_00040</name>
</gene>
<dbReference type="CDD" id="cd03141">
    <property type="entry name" value="GATase1_Hsp31_like"/>
    <property type="match status" value="1"/>
</dbReference>
<reference evidence="7" key="1">
    <citation type="journal article" date="2019" name="Int. J. Syst. Evol. Microbiol.">
        <title>The Global Catalogue of Microorganisms (GCM) 10K type strain sequencing project: providing services to taxonomists for standard genome sequencing and annotation.</title>
        <authorList>
            <consortium name="The Broad Institute Genomics Platform"/>
            <consortium name="The Broad Institute Genome Sequencing Center for Infectious Disease"/>
            <person name="Wu L."/>
            <person name="Ma J."/>
        </authorList>
    </citation>
    <scope>NUCLEOTIDE SEQUENCE [LARGE SCALE GENOMIC DNA]</scope>
    <source>
        <strain evidence="7">KCTC 42911</strain>
    </source>
</reference>
<feature type="compositionally biased region" description="Polar residues" evidence="4">
    <location>
        <begin position="207"/>
        <end position="216"/>
    </location>
</feature>
<dbReference type="EMBL" id="JBHRXI010000001">
    <property type="protein sequence ID" value="MFC3612131.1"/>
    <property type="molecule type" value="Genomic_DNA"/>
</dbReference>
<evidence type="ECO:0000313" key="6">
    <source>
        <dbReference type="EMBL" id="MFC3612131.1"/>
    </source>
</evidence>
<evidence type="ECO:0000256" key="4">
    <source>
        <dbReference type="SAM" id="MobiDB-lite"/>
    </source>
</evidence>
<dbReference type="Gene3D" id="3.40.50.880">
    <property type="match status" value="1"/>
</dbReference>
<dbReference type="InterPro" id="IPR029062">
    <property type="entry name" value="Class_I_gatase-like"/>
</dbReference>
<protein>
    <submittedName>
        <fullName evidence="6">Type 1 glutamine amidotransferase domain-containing protein</fullName>
    </submittedName>
</protein>
<accession>A0ABV7TAG6</accession>
<dbReference type="PANTHER" id="PTHR48094:SF11">
    <property type="entry name" value="GLUTATHIONE-INDEPENDENT GLYOXALASE HSP31-RELATED"/>
    <property type="match status" value="1"/>
</dbReference>